<dbReference type="Gene3D" id="3.40.50.150">
    <property type="entry name" value="Vaccinia Virus protein VP39"/>
    <property type="match status" value="1"/>
</dbReference>
<feature type="region of interest" description="Disordered" evidence="1">
    <location>
        <begin position="655"/>
        <end position="686"/>
    </location>
</feature>
<reference evidence="2 3" key="1">
    <citation type="journal article" date="2008" name="Appl. Environ. Microbiol.">
        <title>Genomic insights into Mn(II) oxidation by the marine alphaproteobacterium Aurantimonas sp. strain SI85-9A1.</title>
        <authorList>
            <person name="Dick G.J."/>
            <person name="Podell S."/>
            <person name="Johnson H.A."/>
            <person name="Rivera-Espinoza Y."/>
            <person name="Bernier-Latmani R."/>
            <person name="McCarthy J.K."/>
            <person name="Torpey J.W."/>
            <person name="Clement B.G."/>
            <person name="Gaasterland T."/>
            <person name="Tebo B.M."/>
        </authorList>
    </citation>
    <scope>NUCLEOTIDE SEQUENCE [LARGE SCALE GENOMIC DNA]</scope>
    <source>
        <strain evidence="2 3">SI85-9A1</strain>
    </source>
</reference>
<accession>Q1YDG0</accession>
<evidence type="ECO:0000256" key="1">
    <source>
        <dbReference type="SAM" id="MobiDB-lite"/>
    </source>
</evidence>
<organism evidence="2 3">
    <name type="scientific">Aurantimonas manganoxydans (strain ATCC BAA-1229 / DSM 21871 / SI85-9A1)</name>
    <dbReference type="NCBI Taxonomy" id="287752"/>
    <lineage>
        <taxon>Bacteria</taxon>
        <taxon>Pseudomonadati</taxon>
        <taxon>Pseudomonadota</taxon>
        <taxon>Alphaproteobacteria</taxon>
        <taxon>Hyphomicrobiales</taxon>
        <taxon>Aurantimonadaceae</taxon>
        <taxon>Aurantimonas</taxon>
    </lineage>
</organism>
<name>Q1YDG0_AURMS</name>
<comment type="caution">
    <text evidence="2">The sequence shown here is derived from an EMBL/GenBank/DDBJ whole genome shotgun (WGS) entry which is preliminary data.</text>
</comment>
<dbReference type="AlphaFoldDB" id="Q1YDG0"/>
<evidence type="ECO:0000313" key="3">
    <source>
        <dbReference type="Proteomes" id="UP000000321"/>
    </source>
</evidence>
<keyword evidence="2" id="KW-0808">Transferase</keyword>
<dbReference type="GO" id="GO:0016757">
    <property type="term" value="F:glycosyltransferase activity"/>
    <property type="evidence" value="ECO:0007669"/>
    <property type="project" value="UniProtKB-KW"/>
</dbReference>
<evidence type="ECO:0000313" key="2">
    <source>
        <dbReference type="EMBL" id="EAS48301.1"/>
    </source>
</evidence>
<dbReference type="InterPro" id="IPR029063">
    <property type="entry name" value="SAM-dependent_MTases_sf"/>
</dbReference>
<keyword evidence="2" id="KW-0328">Glycosyltransferase</keyword>
<sequence>MKETSMSSVDFRKQSIVGDRPSGLFIGHRGQQCGVWQFGKRLYRSLSLSCLIDWNYTECGSLEEYEASLAEHAPDVVLLNHHPYTLSWANDGLKPQDALALAVFHESSQASVEGLPRRLFDGLVCMDPTLSPPDLSILAGPRFIPQPVIEMPAEPEVFTVGSFGFGTPGKGFDKLCALVNSQFEEAVIRINIPRHDDPGMVPQAQVDGIVEACKAAIDRPGITLNITHDFMTEDDLLSFLSSNTINAFLYEDAPGRGISSCIDYALAAQRPIAISKTAMFRHLAGANPSVCVEDRGLAEIAAAGTDQLNGFRHRYAAAESGAEWNTRIKDALLRHRLSKQIPDGRGLNKLLDDRARESYAEAIALLGRHATDMLKRKIERANIQQAFGLDTVRRVAGQFEAPRILAIGSYEDTSVESLKALGYRIDEIDPQVNGHDLESFYVDHSCGREYEIILCISVLEHVEDDTFFIQQVRDLLAPGGVGIFTVDYSDRYPETKQRPAADYRLYFEHDLRNRLMASIPDCALWDVPLWTEGTEDFEYEGVQYAFASWVFAKLPYEPERNSESLVSATAVAPWKTILSKQQLTSTARHQSELKALRGHLEGKLGFLEAELAGERTRIDRLTHQLQMEDGPKALRLVLPFARVLRKLSAITSVTNSETAVPEPQDPSSPPQPVETRHTSVAEHRNSQQVARRLAFSTYRYTFRPFVRPIMWRIRTFLLQEIQADLKTIRAEVDVLKHEVAGANHRAALVSSDVTESVGKLALTIASKPRNGPS</sequence>
<feature type="compositionally biased region" description="Pro residues" evidence="1">
    <location>
        <begin position="663"/>
        <end position="672"/>
    </location>
</feature>
<keyword evidence="3" id="KW-1185">Reference proteome</keyword>
<dbReference type="Pfam" id="PF13489">
    <property type="entry name" value="Methyltransf_23"/>
    <property type="match status" value="1"/>
</dbReference>
<dbReference type="HOGENOM" id="CLU_361631_0_0_5"/>
<proteinExistence type="predicted"/>
<gene>
    <name evidence="2" type="ORF">SI859A1_03683</name>
</gene>
<feature type="compositionally biased region" description="Basic and acidic residues" evidence="1">
    <location>
        <begin position="674"/>
        <end position="685"/>
    </location>
</feature>
<dbReference type="EMBL" id="AAPJ01000014">
    <property type="protein sequence ID" value="EAS48301.1"/>
    <property type="molecule type" value="Genomic_DNA"/>
</dbReference>
<dbReference type="Proteomes" id="UP000000321">
    <property type="component" value="Unassembled WGS sequence"/>
</dbReference>
<dbReference type="SUPFAM" id="SSF53335">
    <property type="entry name" value="S-adenosyl-L-methionine-dependent methyltransferases"/>
    <property type="match status" value="1"/>
</dbReference>
<protein>
    <submittedName>
        <fullName evidence="2">Possible mannosyltransferase</fullName>
    </submittedName>
</protein>